<dbReference type="GO" id="GO:0016020">
    <property type="term" value="C:membrane"/>
    <property type="evidence" value="ECO:0007669"/>
    <property type="project" value="TreeGrafter"/>
</dbReference>
<dbReference type="HAMAP" id="MF_00080">
    <property type="entry name" value="IF_3"/>
    <property type="match status" value="1"/>
</dbReference>
<dbReference type="SUPFAM" id="SSF55200">
    <property type="entry name" value="Translation initiation factor IF3, C-terminal domain"/>
    <property type="match status" value="1"/>
</dbReference>
<name>A0AAE4ZD84_9BACT</name>
<evidence type="ECO:0000259" key="7">
    <source>
        <dbReference type="Pfam" id="PF00707"/>
    </source>
</evidence>
<comment type="subunit">
    <text evidence="4 6">Monomer.</text>
</comment>
<dbReference type="Pfam" id="PF00707">
    <property type="entry name" value="IF3_C"/>
    <property type="match status" value="1"/>
</dbReference>
<sequence>MIDKTEPRVNNQIRISPVRLVDSEGEQVGIVSIEEARAAAADRGLDLVEVAPNARPPVVRIMDYGKFKYEQARKARESKKKQHQVKVKEIKLRPKIEEHDLNFKAGHARRFLGDGNKVKLTMRFRGREMTHTELGQAVLDKFAESLSDVGQIEEKPKLEGRNMTMVLAPKRS</sequence>
<dbReference type="EMBL" id="JAACAK010000112">
    <property type="protein sequence ID" value="NIR76045.1"/>
    <property type="molecule type" value="Genomic_DNA"/>
</dbReference>
<dbReference type="PANTHER" id="PTHR10938">
    <property type="entry name" value="TRANSLATION INITIATION FACTOR IF-3"/>
    <property type="match status" value="1"/>
</dbReference>
<dbReference type="FunFam" id="3.30.110.10:FF:000001">
    <property type="entry name" value="Translation initiation factor IF-3"/>
    <property type="match status" value="1"/>
</dbReference>
<comment type="similarity">
    <text evidence="1 4 6">Belongs to the IF-3 family.</text>
</comment>
<comment type="caution">
    <text evidence="9">The sequence shown here is derived from an EMBL/GenBank/DDBJ whole genome shotgun (WGS) entry which is preliminary data.</text>
</comment>
<dbReference type="Gene3D" id="3.30.110.10">
    <property type="entry name" value="Translation initiation factor 3 (IF-3), C-terminal domain"/>
    <property type="match status" value="1"/>
</dbReference>
<evidence type="ECO:0000256" key="2">
    <source>
        <dbReference type="ARBA" id="ARBA00022540"/>
    </source>
</evidence>
<organism evidence="9 10">
    <name type="scientific">Candidatus Kutchimonas denitrificans</name>
    <dbReference type="NCBI Taxonomy" id="3056748"/>
    <lineage>
        <taxon>Bacteria</taxon>
        <taxon>Pseudomonadati</taxon>
        <taxon>Gemmatimonadota</taxon>
        <taxon>Gemmatimonadia</taxon>
        <taxon>Candidatus Palauibacterales</taxon>
        <taxon>Candidatus Palauibacteraceae</taxon>
        <taxon>Candidatus Kutchimonas</taxon>
    </lineage>
</organism>
<evidence type="ECO:0000256" key="6">
    <source>
        <dbReference type="RuleBase" id="RU000646"/>
    </source>
</evidence>
<evidence type="ECO:0000313" key="9">
    <source>
        <dbReference type="EMBL" id="NIR76045.1"/>
    </source>
</evidence>
<dbReference type="InterPro" id="IPR036788">
    <property type="entry name" value="T_IF-3_C_sf"/>
</dbReference>
<keyword evidence="2 4" id="KW-0396">Initiation factor</keyword>
<accession>A0AAE4ZD84</accession>
<evidence type="ECO:0000313" key="10">
    <source>
        <dbReference type="Proteomes" id="UP000702544"/>
    </source>
</evidence>
<gene>
    <name evidence="4" type="primary">infC</name>
    <name evidence="9" type="ORF">GWO12_13200</name>
</gene>
<reference evidence="9 10" key="1">
    <citation type="submission" date="2020-01" db="EMBL/GenBank/DDBJ databases">
        <title>Genomes assembled from Gulf of Kutch pelagic sediment metagenomes.</title>
        <authorList>
            <person name="Chandrashekar M."/>
            <person name="Mahajan M.S."/>
            <person name="Dave K.J."/>
            <person name="Vatsa P."/>
            <person name="Nathani N.M."/>
        </authorList>
    </citation>
    <scope>NUCLEOTIDE SEQUENCE [LARGE SCALE GENOMIC DNA]</scope>
    <source>
        <strain evidence="9">KS3-K002</strain>
    </source>
</reference>
<comment type="function">
    <text evidence="4 6">IF-3 binds to the 30S ribosomal subunit and shifts the equilibrium between 70S ribosomes and their 50S and 30S subunits in favor of the free subunits, thus enhancing the availability of 30S subunits on which protein synthesis initiation begins.</text>
</comment>
<evidence type="ECO:0000256" key="3">
    <source>
        <dbReference type="ARBA" id="ARBA00022917"/>
    </source>
</evidence>
<proteinExistence type="inferred from homology"/>
<dbReference type="AlphaFoldDB" id="A0AAE4ZD84"/>
<dbReference type="PROSITE" id="PS00938">
    <property type="entry name" value="IF3"/>
    <property type="match status" value="1"/>
</dbReference>
<dbReference type="Proteomes" id="UP000702544">
    <property type="component" value="Unassembled WGS sequence"/>
</dbReference>
<dbReference type="InterPro" id="IPR019815">
    <property type="entry name" value="Translation_initiation_fac_3_C"/>
</dbReference>
<dbReference type="InterPro" id="IPR019813">
    <property type="entry name" value="Translation_initiation_fac3_CS"/>
</dbReference>
<feature type="domain" description="Translation initiation factor 3 C-terminal" evidence="7">
    <location>
        <begin position="85"/>
        <end position="170"/>
    </location>
</feature>
<dbReference type="FunFam" id="3.10.20.80:FF:000001">
    <property type="entry name" value="Translation initiation factor IF-3"/>
    <property type="match status" value="1"/>
</dbReference>
<protein>
    <recommendedName>
        <fullName evidence="4 5">Translation initiation factor IF-3</fullName>
    </recommendedName>
</protein>
<dbReference type="InterPro" id="IPR019814">
    <property type="entry name" value="Translation_initiation_fac_3_N"/>
</dbReference>
<dbReference type="InterPro" id="IPR036787">
    <property type="entry name" value="T_IF-3_N_sf"/>
</dbReference>
<evidence type="ECO:0000259" key="8">
    <source>
        <dbReference type="Pfam" id="PF05198"/>
    </source>
</evidence>
<dbReference type="SUPFAM" id="SSF54364">
    <property type="entry name" value="Translation initiation factor IF3, N-terminal domain"/>
    <property type="match status" value="1"/>
</dbReference>
<feature type="domain" description="Translation initiation factor 3 N-terminal" evidence="8">
    <location>
        <begin position="9"/>
        <end position="77"/>
    </location>
</feature>
<dbReference type="GO" id="GO:0003743">
    <property type="term" value="F:translation initiation factor activity"/>
    <property type="evidence" value="ECO:0007669"/>
    <property type="project" value="UniProtKB-UniRule"/>
</dbReference>
<dbReference type="Pfam" id="PF05198">
    <property type="entry name" value="IF3_N"/>
    <property type="match status" value="1"/>
</dbReference>
<dbReference type="GO" id="GO:0043022">
    <property type="term" value="F:ribosome binding"/>
    <property type="evidence" value="ECO:0007669"/>
    <property type="project" value="UniProtKB-ARBA"/>
</dbReference>
<dbReference type="PANTHER" id="PTHR10938:SF0">
    <property type="entry name" value="TRANSLATION INITIATION FACTOR IF-3, MITOCHONDRIAL"/>
    <property type="match status" value="1"/>
</dbReference>
<dbReference type="GO" id="GO:0005829">
    <property type="term" value="C:cytosol"/>
    <property type="evidence" value="ECO:0007669"/>
    <property type="project" value="TreeGrafter"/>
</dbReference>
<keyword evidence="3 4" id="KW-0648">Protein biosynthesis</keyword>
<dbReference type="Gene3D" id="3.10.20.80">
    <property type="entry name" value="Translation initiation factor 3 (IF-3), N-terminal domain"/>
    <property type="match status" value="1"/>
</dbReference>
<evidence type="ECO:0000256" key="1">
    <source>
        <dbReference type="ARBA" id="ARBA00005439"/>
    </source>
</evidence>
<comment type="subcellular location">
    <subcellularLocation>
        <location evidence="4 6">Cytoplasm</location>
    </subcellularLocation>
</comment>
<dbReference type="InterPro" id="IPR001288">
    <property type="entry name" value="Translation_initiation_fac_3"/>
</dbReference>
<evidence type="ECO:0000256" key="4">
    <source>
        <dbReference type="HAMAP-Rule" id="MF_00080"/>
    </source>
</evidence>
<evidence type="ECO:0000256" key="5">
    <source>
        <dbReference type="NCBIfam" id="TIGR00168"/>
    </source>
</evidence>
<keyword evidence="4" id="KW-0963">Cytoplasm</keyword>
<dbReference type="GO" id="GO:0032790">
    <property type="term" value="P:ribosome disassembly"/>
    <property type="evidence" value="ECO:0007669"/>
    <property type="project" value="TreeGrafter"/>
</dbReference>
<dbReference type="NCBIfam" id="TIGR00168">
    <property type="entry name" value="infC"/>
    <property type="match status" value="1"/>
</dbReference>